<reference evidence="10 11" key="1">
    <citation type="submission" date="2020-03" db="EMBL/GenBank/DDBJ databases">
        <title>Two novel Motilibacter sp.</title>
        <authorList>
            <person name="Liu S."/>
        </authorList>
    </citation>
    <scope>NUCLEOTIDE SEQUENCE [LARGE SCALE GENOMIC DNA]</scope>
    <source>
        <strain evidence="10 11">E257</strain>
    </source>
</reference>
<keyword evidence="3 10" id="KW-0808">Transferase</keyword>
<proteinExistence type="inferred from homology"/>
<comment type="subcellular location">
    <subcellularLocation>
        <location evidence="1">Membrane</location>
        <topology evidence="1">Multi-pass membrane protein</topology>
    </subcellularLocation>
</comment>
<feature type="transmembrane region" description="Helical" evidence="8">
    <location>
        <begin position="35"/>
        <end position="58"/>
    </location>
</feature>
<evidence type="ECO:0000256" key="5">
    <source>
        <dbReference type="ARBA" id="ARBA00022989"/>
    </source>
</evidence>
<dbReference type="InterPro" id="IPR017475">
    <property type="entry name" value="EPS_sugar_tfrase"/>
</dbReference>
<dbReference type="EMBL" id="JAANNP010000014">
    <property type="protein sequence ID" value="NHC14989.1"/>
    <property type="molecule type" value="Genomic_DNA"/>
</dbReference>
<dbReference type="NCBIfam" id="TIGR03025">
    <property type="entry name" value="EPS_sugtrans"/>
    <property type="match status" value="1"/>
</dbReference>
<keyword evidence="5 8" id="KW-1133">Transmembrane helix</keyword>
<keyword evidence="6 8" id="KW-0472">Membrane</keyword>
<evidence type="ECO:0000256" key="2">
    <source>
        <dbReference type="ARBA" id="ARBA00006464"/>
    </source>
</evidence>
<dbReference type="InterPro" id="IPR003362">
    <property type="entry name" value="Bact_transf"/>
</dbReference>
<gene>
    <name evidence="10" type="ORF">G9H71_14465</name>
</gene>
<protein>
    <submittedName>
        <fullName evidence="10">Sugar transferase</fullName>
    </submittedName>
</protein>
<evidence type="ECO:0000256" key="1">
    <source>
        <dbReference type="ARBA" id="ARBA00004141"/>
    </source>
</evidence>
<dbReference type="GO" id="GO:0016740">
    <property type="term" value="F:transferase activity"/>
    <property type="evidence" value="ECO:0007669"/>
    <property type="project" value="UniProtKB-KW"/>
</dbReference>
<evidence type="ECO:0000256" key="7">
    <source>
        <dbReference type="SAM" id="MobiDB-lite"/>
    </source>
</evidence>
<organism evidence="10 11">
    <name type="scientific">Motilibacter deserti</name>
    <dbReference type="NCBI Taxonomy" id="2714956"/>
    <lineage>
        <taxon>Bacteria</taxon>
        <taxon>Bacillati</taxon>
        <taxon>Actinomycetota</taxon>
        <taxon>Actinomycetes</taxon>
        <taxon>Motilibacterales</taxon>
        <taxon>Motilibacteraceae</taxon>
        <taxon>Motilibacter</taxon>
    </lineage>
</organism>
<dbReference type="Proteomes" id="UP000800981">
    <property type="component" value="Unassembled WGS sequence"/>
</dbReference>
<dbReference type="RefSeq" id="WP_166283037.1">
    <property type="nucleotide sequence ID" value="NZ_JAANNP010000014.1"/>
</dbReference>
<accession>A0ABX0GVQ3</accession>
<evidence type="ECO:0000313" key="11">
    <source>
        <dbReference type="Proteomes" id="UP000800981"/>
    </source>
</evidence>
<feature type="transmembrane region" description="Helical" evidence="8">
    <location>
        <begin position="115"/>
        <end position="131"/>
    </location>
</feature>
<dbReference type="Pfam" id="PF13727">
    <property type="entry name" value="CoA_binding_3"/>
    <property type="match status" value="1"/>
</dbReference>
<feature type="transmembrane region" description="Helical" evidence="8">
    <location>
        <begin position="78"/>
        <end position="95"/>
    </location>
</feature>
<feature type="domain" description="Bacterial sugar transferase" evidence="9">
    <location>
        <begin position="311"/>
        <end position="498"/>
    </location>
</feature>
<evidence type="ECO:0000256" key="3">
    <source>
        <dbReference type="ARBA" id="ARBA00022679"/>
    </source>
</evidence>
<feature type="region of interest" description="Disordered" evidence="7">
    <location>
        <begin position="1"/>
        <end position="21"/>
    </location>
</feature>
<dbReference type="PANTHER" id="PTHR30576:SF10">
    <property type="entry name" value="SLL5057 PROTEIN"/>
    <property type="match status" value="1"/>
</dbReference>
<dbReference type="Pfam" id="PF02397">
    <property type="entry name" value="Bac_transf"/>
    <property type="match status" value="1"/>
</dbReference>
<dbReference type="PANTHER" id="PTHR30576">
    <property type="entry name" value="COLANIC BIOSYNTHESIS UDP-GLUCOSE LIPID CARRIER TRANSFERASE"/>
    <property type="match status" value="1"/>
</dbReference>
<keyword evidence="4 8" id="KW-0812">Transmembrane</keyword>
<feature type="transmembrane region" description="Helical" evidence="8">
    <location>
        <begin position="137"/>
        <end position="157"/>
    </location>
</feature>
<comment type="similarity">
    <text evidence="2">Belongs to the bacterial sugar transferase family.</text>
</comment>
<evidence type="ECO:0000259" key="9">
    <source>
        <dbReference type="Pfam" id="PF02397"/>
    </source>
</evidence>
<feature type="transmembrane region" description="Helical" evidence="8">
    <location>
        <begin position="317"/>
        <end position="337"/>
    </location>
</feature>
<sequence length="504" mass="54501">MLEAETFVAPRSGTGPAADEASSVASRRPAWLRTFGLTLVVADLVVVVVAMTVAVVVGFDGGRSAEPLSGEDVLSQRWLAALLAIAWMSSLSLHLSRDRRVVGTGPDEYKRVVTASVRLFGLVAIIAYLGSAPYARALVAIAFPLGTVGLLVERWVARKWLHSRRRRGGWAHRVLVVGSPDNVRHLAAELTREKYAGFEVVGVCLPGGADEPVAVTTAEAAGLPVVGSLNTVVDAVRATGADTVAVVPSVGLTPTALRRLGWTLEGTGTDLVVAPALTDVAGPRVHVRPVAGLPLLHVEPPQYEGPMRVAKGVFDRVVGSVLVLALSPVLVSIALAVKLTSKGPVFFRQQRVGRDGKTFTVFKFRSMVVDAEQMLATLAAKNEHDGVLFKMREDPRVTKVGRFIRRYSLDELPQLFNVLRGEMSLVGPRPPLPSEVERYAFDVRRRLLVKPGMTGLWQVSGRSDLSWEDTVRLDLYYVENWSMTADLLILWKTLAAVVRGSGAY</sequence>
<evidence type="ECO:0000313" key="10">
    <source>
        <dbReference type="EMBL" id="NHC14989.1"/>
    </source>
</evidence>
<name>A0ABX0GVQ3_9ACTN</name>
<evidence type="ECO:0000256" key="6">
    <source>
        <dbReference type="ARBA" id="ARBA00023136"/>
    </source>
</evidence>
<evidence type="ECO:0000256" key="4">
    <source>
        <dbReference type="ARBA" id="ARBA00022692"/>
    </source>
</evidence>
<keyword evidence="11" id="KW-1185">Reference proteome</keyword>
<evidence type="ECO:0000256" key="8">
    <source>
        <dbReference type="SAM" id="Phobius"/>
    </source>
</evidence>
<comment type="caution">
    <text evidence="10">The sequence shown here is derived from an EMBL/GenBank/DDBJ whole genome shotgun (WGS) entry which is preliminary data.</text>
</comment>